<dbReference type="AlphaFoldDB" id="A0A2T2X4I5"/>
<evidence type="ECO:0000313" key="2">
    <source>
        <dbReference type="Proteomes" id="UP000242699"/>
    </source>
</evidence>
<organism evidence="1 2">
    <name type="scientific">Sulfobacillus benefaciens</name>
    <dbReference type="NCBI Taxonomy" id="453960"/>
    <lineage>
        <taxon>Bacteria</taxon>
        <taxon>Bacillati</taxon>
        <taxon>Bacillota</taxon>
        <taxon>Clostridia</taxon>
        <taxon>Eubacteriales</taxon>
        <taxon>Clostridiales Family XVII. Incertae Sedis</taxon>
        <taxon>Sulfobacillus</taxon>
    </lineage>
</organism>
<gene>
    <name evidence="1" type="ORF">C7B43_08235</name>
</gene>
<sequence>MPSVIPAIRDPEQWNALGDGQGRWVFLLGGRVDVVAEAVALLQRRHWHVFVHIDMVKGITGDFEGLRFFREFAAPDGIISTHSHTVNHAVKLGLMTIQRIFLIDSQSVESGIAQVEHQGADAVEVLPGILPNLIRILFSRLTRPLIAGGLITTAEQVEMALAAGAVSVSTSTRDLFALSRREG</sequence>
<accession>A0A2T2X4I5</accession>
<comment type="caution">
    <text evidence="1">The sequence shown here is derived from an EMBL/GenBank/DDBJ whole genome shotgun (WGS) entry which is preliminary data.</text>
</comment>
<dbReference type="Pfam" id="PF04309">
    <property type="entry name" value="G3P_antiterm"/>
    <property type="match status" value="1"/>
</dbReference>
<dbReference type="Proteomes" id="UP000242699">
    <property type="component" value="Unassembled WGS sequence"/>
</dbReference>
<dbReference type="SUPFAM" id="SSF110391">
    <property type="entry name" value="GlpP-like"/>
    <property type="match status" value="1"/>
</dbReference>
<dbReference type="Gene3D" id="3.20.20.70">
    <property type="entry name" value="Aldolase class I"/>
    <property type="match status" value="1"/>
</dbReference>
<evidence type="ECO:0000313" key="1">
    <source>
        <dbReference type="EMBL" id="PSR29410.1"/>
    </source>
</evidence>
<reference evidence="1 2" key="1">
    <citation type="journal article" date="2014" name="BMC Genomics">
        <title>Comparison of environmental and isolate Sulfobacillus genomes reveals diverse carbon, sulfur, nitrogen, and hydrogen metabolisms.</title>
        <authorList>
            <person name="Justice N.B."/>
            <person name="Norman A."/>
            <person name="Brown C.T."/>
            <person name="Singh A."/>
            <person name="Thomas B.C."/>
            <person name="Banfield J.F."/>
        </authorList>
    </citation>
    <scope>NUCLEOTIDE SEQUENCE [LARGE SCALE GENOMIC DNA]</scope>
    <source>
        <strain evidence="1">AMDSBA1</strain>
    </source>
</reference>
<dbReference type="GO" id="GO:0006355">
    <property type="term" value="P:regulation of DNA-templated transcription"/>
    <property type="evidence" value="ECO:0007669"/>
    <property type="project" value="InterPro"/>
</dbReference>
<dbReference type="GO" id="GO:0006071">
    <property type="term" value="P:glycerol metabolic process"/>
    <property type="evidence" value="ECO:0007669"/>
    <property type="project" value="InterPro"/>
</dbReference>
<dbReference type="PANTHER" id="PTHR35787:SF1">
    <property type="entry name" value="GLYCEROL UPTAKE OPERON ANTITERMINATOR REGULATORY PROTEIN"/>
    <property type="match status" value="1"/>
</dbReference>
<dbReference type="InterPro" id="IPR013785">
    <property type="entry name" value="Aldolase_TIM"/>
</dbReference>
<proteinExistence type="predicted"/>
<name>A0A2T2X4I5_9FIRM</name>
<protein>
    <submittedName>
        <fullName evidence="1">Glycerol-3-phosphate responsive antiterminator</fullName>
    </submittedName>
</protein>
<dbReference type="InterPro" id="IPR006699">
    <property type="entry name" value="GlpP"/>
</dbReference>
<dbReference type="EMBL" id="PXYT01000016">
    <property type="protein sequence ID" value="PSR29410.1"/>
    <property type="molecule type" value="Genomic_DNA"/>
</dbReference>
<dbReference type="PANTHER" id="PTHR35787">
    <property type="entry name" value="GLYCEROL UPTAKE OPERON ANTITERMINATOR REGULATORY PROTEIN"/>
    <property type="match status" value="1"/>
</dbReference>
<dbReference type="PIRSF" id="PIRSF016897">
    <property type="entry name" value="GlpP"/>
    <property type="match status" value="1"/>
</dbReference>